<reference evidence="3 4" key="1">
    <citation type="submission" date="2023-09" db="EMBL/GenBank/DDBJ databases">
        <title>The genome sequence of Streptomyces anthocyanicus.</title>
        <authorList>
            <person name="Mo P."/>
        </authorList>
    </citation>
    <scope>NUCLEOTIDE SEQUENCE [LARGE SCALE GENOMIC DNA]</scope>
    <source>
        <strain evidence="3 4">JCM 4387</strain>
    </source>
</reference>
<evidence type="ECO:0000256" key="1">
    <source>
        <dbReference type="SAM" id="MobiDB-lite"/>
    </source>
</evidence>
<dbReference type="PANTHER" id="PTHR14136:SF17">
    <property type="entry name" value="BTB_POZ DOMAIN-CONTAINING PROTEIN KCTD9"/>
    <property type="match status" value="1"/>
</dbReference>
<feature type="region of interest" description="Disordered" evidence="1">
    <location>
        <begin position="20"/>
        <end position="97"/>
    </location>
</feature>
<dbReference type="PANTHER" id="PTHR14136">
    <property type="entry name" value="BTB_POZ DOMAIN-CONTAINING PROTEIN KCTD9"/>
    <property type="match status" value="1"/>
</dbReference>
<keyword evidence="4" id="KW-1185">Reference proteome</keyword>
<dbReference type="InterPro" id="IPR001646">
    <property type="entry name" value="5peptide_repeat"/>
</dbReference>
<feature type="transmembrane region" description="Helical" evidence="2">
    <location>
        <begin position="130"/>
        <end position="151"/>
    </location>
</feature>
<dbReference type="Gene3D" id="2.160.20.80">
    <property type="entry name" value="E3 ubiquitin-protein ligase SopA"/>
    <property type="match status" value="1"/>
</dbReference>
<organism evidence="3 4">
    <name type="scientific">Streptomyces violaceus</name>
    <name type="common">Streptomyces venezuelae</name>
    <dbReference type="NCBI Taxonomy" id="1936"/>
    <lineage>
        <taxon>Bacteria</taxon>
        <taxon>Bacillati</taxon>
        <taxon>Actinomycetota</taxon>
        <taxon>Actinomycetes</taxon>
        <taxon>Kitasatosporales</taxon>
        <taxon>Streptomycetaceae</taxon>
        <taxon>Streptomyces</taxon>
    </lineage>
</organism>
<gene>
    <name evidence="3" type="ORF">RI060_00670</name>
</gene>
<proteinExistence type="predicted"/>
<name>A0ABY9TZW3_STRVL</name>
<dbReference type="SUPFAM" id="SSF141571">
    <property type="entry name" value="Pentapeptide repeat-like"/>
    <property type="match status" value="1"/>
</dbReference>
<keyword evidence="2" id="KW-0812">Transmembrane</keyword>
<dbReference type="Pfam" id="PF00805">
    <property type="entry name" value="Pentapeptide"/>
    <property type="match status" value="2"/>
</dbReference>
<evidence type="ECO:0000313" key="3">
    <source>
        <dbReference type="EMBL" id="WND15961.1"/>
    </source>
</evidence>
<evidence type="ECO:0000313" key="4">
    <source>
        <dbReference type="Proteomes" id="UP001249394"/>
    </source>
</evidence>
<sequence length="451" mass="48061">MPAPSLRGRTRSRSWNYFCVTPGGLMTATTPDGSGADDSGQQPHRTDAATAGQVPRQAAPADADGSVAGATAADPSADGEPSLPGAASARRGLLNRRRVAQRAARAAQRAAESEDDRLDRRERRATRAQWAMAFATLVPGLAAVGALLFTADSLRQSQDSIAVTQQGQITDRYNNAVSNLGDDSEDVRLGGMYALERILEDSPRDREPICNVLSAYVRGHAVRPKEPVKSADDRFDIRPGRDVITALQILSRNQAASDVSVVDLTGTYLRGMEIDEIQLAFADLRDADLSWAILRYANLRKANLDGANLSLADLAGADLNLAQLHDADLGAASLRGSKMFSAQLAGANLRVAQLRSADLNRANLRGADLRGANLVCADLTKATLRWADLRGADLGRVRGLTAEQVLETRLATNTVLPDDIAGDPRVKEHMTSGGAGRRIPSCPWAGRRCAG</sequence>
<evidence type="ECO:0000256" key="2">
    <source>
        <dbReference type="SAM" id="Phobius"/>
    </source>
</evidence>
<dbReference type="Proteomes" id="UP001249394">
    <property type="component" value="Chromosome"/>
</dbReference>
<accession>A0ABY9TZW3</accession>
<keyword evidence="2" id="KW-0472">Membrane</keyword>
<dbReference type="InterPro" id="IPR051082">
    <property type="entry name" value="Pentapeptide-BTB/POZ_domain"/>
</dbReference>
<keyword evidence="2" id="KW-1133">Transmembrane helix</keyword>
<dbReference type="EMBL" id="CP134213">
    <property type="protein sequence ID" value="WND15961.1"/>
    <property type="molecule type" value="Genomic_DNA"/>
</dbReference>
<protein>
    <submittedName>
        <fullName evidence="3">Pentapeptide repeat-containing protein</fullName>
    </submittedName>
</protein>